<dbReference type="SUPFAM" id="SSF117074">
    <property type="entry name" value="Hypothetical protein PA1324"/>
    <property type="match status" value="20"/>
</dbReference>
<feature type="region of interest" description="Disordered" evidence="4">
    <location>
        <begin position="2122"/>
        <end position="2143"/>
    </location>
</feature>
<feature type="compositionally biased region" description="Polar residues" evidence="4">
    <location>
        <begin position="2124"/>
        <end position="2142"/>
    </location>
</feature>
<dbReference type="InterPro" id="IPR051417">
    <property type="entry name" value="SDr/BOS_complex"/>
</dbReference>
<evidence type="ECO:0000313" key="9">
    <source>
        <dbReference type="Proteomes" id="UP001371305"/>
    </source>
</evidence>
<accession>A0ABU9AW14</accession>
<dbReference type="InterPro" id="IPR041033">
    <property type="entry name" value="SpaA_PFL_dom_1"/>
</dbReference>
<feature type="domain" description="SD-repeat containing protein B" evidence="6">
    <location>
        <begin position="2288"/>
        <end position="2382"/>
    </location>
</feature>
<keyword evidence="2" id="KW-0964">Secreted</keyword>
<feature type="signal peptide" evidence="5">
    <location>
        <begin position="1"/>
        <end position="27"/>
    </location>
</feature>
<feature type="domain" description="SD-repeat containing protein B" evidence="6">
    <location>
        <begin position="1560"/>
        <end position="1672"/>
    </location>
</feature>
<evidence type="ECO:0000313" key="8">
    <source>
        <dbReference type="EMBL" id="MEK7951876.1"/>
    </source>
</evidence>
<keyword evidence="3 5" id="KW-0732">Signal</keyword>
<feature type="domain" description="SD-repeat containing protein B" evidence="6">
    <location>
        <begin position="2404"/>
        <end position="2516"/>
    </location>
</feature>
<feature type="domain" description="SpaA-like prealbumin fold" evidence="7">
    <location>
        <begin position="2652"/>
        <end position="2717"/>
    </location>
</feature>
<proteinExistence type="predicted"/>
<feature type="domain" description="SD-repeat containing protein B" evidence="6">
    <location>
        <begin position="2872"/>
        <end position="2954"/>
    </location>
</feature>
<evidence type="ECO:0000256" key="1">
    <source>
        <dbReference type="ARBA" id="ARBA00004613"/>
    </source>
</evidence>
<dbReference type="InterPro" id="IPR013783">
    <property type="entry name" value="Ig-like_fold"/>
</dbReference>
<feature type="domain" description="SD-repeat containing protein B" evidence="6">
    <location>
        <begin position="1097"/>
        <end position="1200"/>
    </location>
</feature>
<feature type="domain" description="SD-repeat containing protein B" evidence="6">
    <location>
        <begin position="1322"/>
        <end position="1431"/>
    </location>
</feature>
<feature type="domain" description="SD-repeat containing protein B" evidence="6">
    <location>
        <begin position="676"/>
        <end position="786"/>
    </location>
</feature>
<evidence type="ECO:0000256" key="3">
    <source>
        <dbReference type="ARBA" id="ARBA00022729"/>
    </source>
</evidence>
<gene>
    <name evidence="8" type="ORF">WKV53_15275</name>
</gene>
<keyword evidence="9" id="KW-1185">Reference proteome</keyword>
<protein>
    <submittedName>
        <fullName evidence="8">SdrD B-like domain-containing protein</fullName>
    </submittedName>
</protein>
<evidence type="ECO:0000256" key="2">
    <source>
        <dbReference type="ARBA" id="ARBA00022525"/>
    </source>
</evidence>
<reference evidence="8 9" key="1">
    <citation type="submission" date="2024-04" db="EMBL/GenBank/DDBJ databases">
        <title>Luteolibacter sp. isolated from soil.</title>
        <authorList>
            <person name="An J."/>
        </authorList>
    </citation>
    <scope>NUCLEOTIDE SEQUENCE [LARGE SCALE GENOMIC DNA]</scope>
    <source>
        <strain evidence="8 9">Y139</strain>
    </source>
</reference>
<feature type="region of interest" description="Disordered" evidence="4">
    <location>
        <begin position="2242"/>
        <end position="2263"/>
    </location>
</feature>
<evidence type="ECO:0000256" key="4">
    <source>
        <dbReference type="SAM" id="MobiDB-lite"/>
    </source>
</evidence>
<dbReference type="InterPro" id="IPR033764">
    <property type="entry name" value="Sdr_B"/>
</dbReference>
<dbReference type="Pfam" id="PF17210">
    <property type="entry name" value="SdrD_B"/>
    <property type="match status" value="17"/>
</dbReference>
<dbReference type="Proteomes" id="UP001371305">
    <property type="component" value="Unassembled WGS sequence"/>
</dbReference>
<evidence type="ECO:0000259" key="7">
    <source>
        <dbReference type="Pfam" id="PF17802"/>
    </source>
</evidence>
<feature type="domain" description="SD-repeat containing protein B" evidence="6">
    <location>
        <begin position="1681"/>
        <end position="1793"/>
    </location>
</feature>
<feature type="domain" description="SD-repeat containing protein B" evidence="6">
    <location>
        <begin position="1440"/>
        <end position="1551"/>
    </location>
</feature>
<feature type="domain" description="SD-repeat containing protein B" evidence="6">
    <location>
        <begin position="2167"/>
        <end position="2279"/>
    </location>
</feature>
<comment type="subcellular location">
    <subcellularLocation>
        <location evidence="1">Secreted</location>
    </subcellularLocation>
</comment>
<feature type="domain" description="SD-repeat containing protein B" evidence="6">
    <location>
        <begin position="1211"/>
        <end position="1298"/>
    </location>
</feature>
<dbReference type="PANTHER" id="PTHR23303">
    <property type="entry name" value="CARBOXYPEPTIDASE REGULATORY REGION-CONTAINING"/>
    <property type="match status" value="1"/>
</dbReference>
<evidence type="ECO:0000259" key="6">
    <source>
        <dbReference type="Pfam" id="PF17210"/>
    </source>
</evidence>
<feature type="chain" id="PRO_5046434804" evidence="5">
    <location>
        <begin position="28"/>
        <end position="3563"/>
    </location>
</feature>
<comment type="caution">
    <text evidence="8">The sequence shown here is derived from an EMBL/GenBank/DDBJ whole genome shotgun (WGS) entry which is preliminary data.</text>
</comment>
<dbReference type="Pfam" id="PF17802">
    <property type="entry name" value="SpaA"/>
    <property type="match status" value="1"/>
</dbReference>
<feature type="domain" description="SD-repeat containing protein B" evidence="6">
    <location>
        <begin position="790"/>
        <end position="874"/>
    </location>
</feature>
<feature type="domain" description="SD-repeat containing protein B" evidence="6">
    <location>
        <begin position="2756"/>
        <end position="2846"/>
    </location>
</feature>
<sequence length="3563" mass="369172">MLPAVPAVRRFVLGALAMAWCAGAAHAVNPPPTQLFYVPFPEDQQLEAFNAINSVADDPITVFVTLAAATDGTVIYYDHWEDGYEKDITNPTQSTTLIFGDGNPANGYPPGNPADLIPAGTVFNLRNFVATGTQQSVIDYDARDKIASFKPISVTKMTVPAGTNTLLAGCTEVFERGLWGTEYRCPVGVDMPVTTPTATLTQDENLFSYTALAISAGPGGASVQIDKDNNGVYEETVVLAEGEAVFRSDVNVGGHVLASKPVQVILFTGTVGSTYASRDSSLLPTYRWASEYYAPVSTRTTPADGTVTFLYNPADTAITVNYDYRSSATAYTTASISVPAKGNARVTLQPSNDSTAFGAYRFYTTGANPPLFYAIGAIDADSTSGNNQNWDGGFTLVGKPSLTTQVLVSLGIGRDPYSSTNPNENGNPVWITTSGNGHNQETVYVDYNGDNVGPLTDPNGNHYDVAYPLRELEQKKLFDPDGDQSGMLVYTLNPSVRIAAVWGQDPAVATVAQPGLDVASLVPPMREGDAGKRSSIAVDADGDGVVSCGDTLEYDIRGVSNARTNIPGPFKVQDSLPTTVTYVAGSTRYRFMVGGAWQGWTTISDDGSGTAFPLDGAGFSVPGNLAAGQQFQVTFRATIVPRASLTGETIENTGQVEISPYGLLLPISWTDTVYGSIGDRVWGDTNGDGVQDPGENGIPNIDVYLDYNNNGVRDASEPQSTTNASGNYLFTGLASGTYLVRVDNADIAAANVGYGPTYDIDGIATSYRASVTLGIAEDRTDVDFGFRVGASVGDRVWMDRDNDGVQENGEPGINGVRVYLDTNANSSYDVGEPNTITSGDGAWYIGNLNPGTYSVRVDTTTLPGAATQTFDLDGVATAHKASVTLLGAEHRADLDFGYRGPYSIGDLVWEDVDGNGALTATIIYTVINGKIDFNASGTVDTNDDGFIGTMRIIDGSVDISNNGSISNSDDGTFLGYAIIDGGVDINASGSISNSDDGSMSYTTPAETGIANIRVYLDMDGDAVFDATEPSAVTSSTGAYSIGNLFNGTYTVRVDKSTVPSSYAQTYDLTSPSTDHTATVAISGANRTDADFGYRNDASLGDLVWNDRDADGVRDAGEPGIPGVWVYIDADGDDYFDQGIERYAITDLNGFYKFENLAAGTYSVRVEISTLPQGVTQTYDLDATLDHETNRTLTASQEVTDVDFGYRAGAGFGDRVWNDADADGVQDAGETGIANVRVYADINGDGIFQSATEPAALTDATGAYSIGNLVPGTYTARVDVSTLPASMTQTFDATGALDHAATFTLSATQVRTEIDFGYTSPVTIGDLVWNDVNGDGQKGASEVGIAGVTVTLYRGGNDTIAATTTTNASGLYSFTNQMPGSYYVVFDPVAGYIRSAADQGADASDSDANAVGRTPAITLTGGQSNLTLDAGYFQPGTITGSVLADTNNDNTGDVGILGVVLTLKDGSGNDIDSDLNTSGVQPTTTTTNASGLYTFSNLTPGSYQVVETQPAGYLTVTDGDTTTPADDAANASTTDNMIPVAVVANETDTGNDFVEEQPGTISGTVWADTNNDDTGDVGIAGVSLTLYTDPNGDGNPADGVAYGSPFVTLAGGAYSFTNLPPGAYVVVETQPVGYLTVTDGDTTTPGDDAANSSTTDNRIPVAVNANETDNGNDFVEEQPGTISGTVWADTNNDNTGDVGIAGVTLTLYTDPNGDGNQADGAAYGSPFVTLAGGAYSFTNLPPGAYVVVETQPSGCLTVTDGDTTTPGDDAANASTTDDRIPVAVSANETDTGNDFVEEQPGTISGTVWADTNNDNTGDVGIAGVTLTLYTDPNADGNPADGVAYGSPFVTLTGGAYSFTNLPPGAYVVVETQPAGYLTVTDGDTTTPGDDAANASTTDNRIPVAVNANETDNGNDFVEEQPGVISGTVWADTNNDNTGDVGIVGVVITLKDGSGVDIDSDSVTAGVQPTTTTTNASGVYTFSNLPPGSYQVVETQPAGYLTVTDGDTTTPGDDAANASTTDDRIPVAVNANETDTGNDFVEEQPGTISGTVWADTNNDNTGDVGIAGVVLTLFTDPNADGNPADGVQYGSTTATVTGGTYSFTNLPPGAYVVVETQPAGYLTVTDGDTTSPSDDAANSSTTDNRIPVAVNANETDTGNDFVEEQPGTISGTVWADTNNDDTGDVGIAGVVLTLFTDPNADGNPADGVQYGSTTATITGGTYSFTNLPPGAYVVVETQPSGYFTVTDGDTTSPGDDAANSSTTDNRIPVAVAANETDTGNDFLEEQPGAISGTVWADTNNDNTGDVGISGVVLTLKDSSGNDIDSDPNTGGVQPTTVTTGVGGAYTFSNLPPGSYRVVETQPSGYLSVSDVDGSNNNVIGDQTPILVVAGQTNSGKDFVEEQPGAIAGTVWADTNNDDSGDVGIAGVTITLFTDPNGDGNPADGVPYGSPAVTGAGGAYGFTNLPPGSYVVVETQPLGYFTVSDGDTTSPGDDAANSSLSDNRIPVAVAANETDSGNDFVEEQPGAISGTVWADTNNDNAGDIGIAGVLLTLKDSAGNDVDSDPNTGGVQPTTATTGTGGAYSFTNLPPGSYRVVETQPSGYFSVSDIDGSNNNIIGDQTPIVVVAGQTNAGNDFVEEQPGTIRGGVFADTDGDGDGDAPLVNVVIHLLDASGNPVDGDANTPGIQEVTTLTLADGSYSFGGLAPGNYRVREDQPAGYNSVSDTDGANNDVIGDETPIAVTAGGTSSGHDFIEIEPASIAGHVFADSDNNGSGDAPLAGVTLTLLDGSGSPIDGDPNTPGVQPRTTVTLADGSYLFANLPPGTYRVSQSQPSGYASVSDVDGANNNLIGDETPIVLLPGDDVTGKDFVEVQYGSIAGSVFDDTDDNGSGDAPISGVTLALLDGAGQPVLDGSNQPITTVTAANGSYFFGNLLPGSYQVAETQPASYGSVSDVDGGDLDAIGNVTVITVAPGQHVTGRDFVEIRFGAISGFVFAGSDPLAGVTLALLDENGDPVLDGNGDPITTVTGPDGSYRFDGVFPGTYKVAQVQPHGYDSFGDADGGDINLIGDVVPIVVLPGETNEDNNFIETRDTCANDWPEWLELHPGEDASGNPDGDVLDNLAEFAFAKRYDSGAGSAFCIAPSTMAPGTIEGAFVRPKQATNHVTYVLEYAASLGNPTTWQSIVLEPDDLIVTDNGDCTESVVIFDLENLTGLVSGEGFIRLRADLDENGDETIDHVSHTAVKGWTRTPVNVSCRTYNNPYLHCPVFTGTVDSASGSTFTLTTSAGPVDLETLLQSGVSYYAEITSGENEGQRFDVVSASGDTVTVENDSDLASGLAPFNTITGTLPASLAGDGIVIRAHWTLNELFPPEQFGATGSQSTADQVQVNNAGTWVIYWLYDDNGVPRWVKDATLADEGSAVLPPGQGIFFNSRQTTGSILAWGEVRANDFIRPLAKGASLVGGGYPLDQAAMNGRAMTLAQGFFGSRDFKKADRFYVWKGDAVTAATGYDGYFLLNGAPVQPSTIQWTKTGDTTIQPHNVDLLFQGDRAVFMDLANPIFTYEMPTPWTP</sequence>
<feature type="domain" description="SD-repeat containing protein B" evidence="6">
    <location>
        <begin position="2525"/>
        <end position="2620"/>
    </location>
</feature>
<feature type="domain" description="SD-repeat containing protein B" evidence="6">
    <location>
        <begin position="1802"/>
        <end position="1914"/>
    </location>
</feature>
<organism evidence="8 9">
    <name type="scientific">Luteolibacter soli</name>
    <dbReference type="NCBI Taxonomy" id="3135280"/>
    <lineage>
        <taxon>Bacteria</taxon>
        <taxon>Pseudomonadati</taxon>
        <taxon>Verrucomicrobiota</taxon>
        <taxon>Verrucomicrobiia</taxon>
        <taxon>Verrucomicrobiales</taxon>
        <taxon>Verrucomicrobiaceae</taxon>
        <taxon>Luteolibacter</taxon>
    </lineage>
</organism>
<feature type="domain" description="SD-repeat containing protein B" evidence="6">
    <location>
        <begin position="2046"/>
        <end position="2158"/>
    </location>
</feature>
<feature type="domain" description="SD-repeat containing protein B" evidence="6">
    <location>
        <begin position="1925"/>
        <end position="2037"/>
    </location>
</feature>
<evidence type="ECO:0000256" key="5">
    <source>
        <dbReference type="SAM" id="SignalP"/>
    </source>
</evidence>
<dbReference type="Gene3D" id="2.60.40.10">
    <property type="entry name" value="Immunoglobulins"/>
    <property type="match status" value="20"/>
</dbReference>
<dbReference type="EMBL" id="JBBUKT010000005">
    <property type="protein sequence ID" value="MEK7951876.1"/>
    <property type="molecule type" value="Genomic_DNA"/>
</dbReference>
<name>A0ABU9AW14_9BACT</name>